<evidence type="ECO:0000313" key="3">
    <source>
        <dbReference type="Proteomes" id="UP000663525"/>
    </source>
</evidence>
<feature type="transmembrane region" description="Helical" evidence="1">
    <location>
        <begin position="66"/>
        <end position="86"/>
    </location>
</feature>
<evidence type="ECO:0000256" key="1">
    <source>
        <dbReference type="SAM" id="Phobius"/>
    </source>
</evidence>
<dbReference type="RefSeq" id="WP_229115159.1">
    <property type="nucleotide sequence ID" value="NZ_CP064787.1"/>
</dbReference>
<name>A0A897MY10_9EURY</name>
<feature type="transmembrane region" description="Helical" evidence="1">
    <location>
        <begin position="32"/>
        <end position="54"/>
    </location>
</feature>
<sequence length="156" mass="16848">MASRRVFALSTVGLGLLGLAHAIVTWPVAATIALFGGGAAIAFVAETLVVALGWLEHHVDPKVGGVPLYVLFGWTAIIYFTFRLALLVTDGWVAVIATAAIATSYDVLTDHRGVEDGYWTYTDDLPGPRYRGVPWWNYLGWLLVSSLTAALTIPFL</sequence>
<gene>
    <name evidence="2" type="ORF">HSR121_0996</name>
</gene>
<keyword evidence="1" id="KW-0812">Transmembrane</keyword>
<organism evidence="2 3">
    <name type="scientific">Halapricum desulfuricans</name>
    <dbReference type="NCBI Taxonomy" id="2841257"/>
    <lineage>
        <taxon>Archaea</taxon>
        <taxon>Methanobacteriati</taxon>
        <taxon>Methanobacteriota</taxon>
        <taxon>Stenosarchaea group</taxon>
        <taxon>Halobacteria</taxon>
        <taxon>Halobacteriales</taxon>
        <taxon>Haloarculaceae</taxon>
        <taxon>Halapricum</taxon>
    </lineage>
</organism>
<keyword evidence="1" id="KW-1133">Transmembrane helix</keyword>
<dbReference type="InterPro" id="IPR007354">
    <property type="entry name" value="CruF-like"/>
</dbReference>
<protein>
    <submittedName>
        <fullName evidence="2">Putative membrane protein</fullName>
    </submittedName>
</protein>
<dbReference type="GeneID" id="68854625"/>
<evidence type="ECO:0000313" key="2">
    <source>
        <dbReference type="EMBL" id="QSG05344.1"/>
    </source>
</evidence>
<reference evidence="2" key="1">
    <citation type="submission" date="2020-11" db="EMBL/GenBank/DDBJ databases">
        <title>Carbohydrate-dependent, anaerobic sulfur respiration: A novel catabolism in halophilic archaea.</title>
        <authorList>
            <person name="Sorokin D.Y."/>
            <person name="Messina E."/>
            <person name="Smedile F."/>
            <person name="La Cono V."/>
            <person name="Hallsworth J.E."/>
            <person name="Yakimov M.M."/>
        </authorList>
    </citation>
    <scope>NUCLEOTIDE SEQUENCE</scope>
    <source>
        <strain evidence="2">HSR12-1</strain>
    </source>
</reference>
<dbReference type="Pfam" id="PF04240">
    <property type="entry name" value="Caroten_synth"/>
    <property type="match status" value="1"/>
</dbReference>
<dbReference type="AlphaFoldDB" id="A0A897MY10"/>
<keyword evidence="1" id="KW-0472">Membrane</keyword>
<dbReference type="Proteomes" id="UP000663525">
    <property type="component" value="Chromosome"/>
</dbReference>
<feature type="transmembrane region" description="Helical" evidence="1">
    <location>
        <begin position="135"/>
        <end position="155"/>
    </location>
</feature>
<accession>A0A897MY10</accession>
<dbReference type="EMBL" id="CP064787">
    <property type="protein sequence ID" value="QSG05344.1"/>
    <property type="molecule type" value="Genomic_DNA"/>
</dbReference>
<proteinExistence type="predicted"/>